<dbReference type="EMBL" id="CAJNOQ010001515">
    <property type="protein sequence ID" value="CAF0900335.1"/>
    <property type="molecule type" value="Genomic_DNA"/>
</dbReference>
<evidence type="ECO:0000313" key="4">
    <source>
        <dbReference type="EMBL" id="CAF4004436.1"/>
    </source>
</evidence>
<keyword evidence="5" id="KW-1185">Reference proteome</keyword>
<dbReference type="OrthoDB" id="498286at2759"/>
<dbReference type="Proteomes" id="UP000663829">
    <property type="component" value="Unassembled WGS sequence"/>
</dbReference>
<dbReference type="Proteomes" id="UP000677228">
    <property type="component" value="Unassembled WGS sequence"/>
</dbReference>
<organism evidence="1 5">
    <name type="scientific">Didymodactylos carnosus</name>
    <dbReference type="NCBI Taxonomy" id="1234261"/>
    <lineage>
        <taxon>Eukaryota</taxon>
        <taxon>Metazoa</taxon>
        <taxon>Spiralia</taxon>
        <taxon>Gnathifera</taxon>
        <taxon>Rotifera</taxon>
        <taxon>Eurotatoria</taxon>
        <taxon>Bdelloidea</taxon>
        <taxon>Philodinida</taxon>
        <taxon>Philodinidae</taxon>
        <taxon>Didymodactylos</taxon>
    </lineage>
</organism>
<proteinExistence type="predicted"/>
<dbReference type="GO" id="GO:0006044">
    <property type="term" value="P:N-acetylglucosamine metabolic process"/>
    <property type="evidence" value="ECO:0007669"/>
    <property type="project" value="TreeGrafter"/>
</dbReference>
<gene>
    <name evidence="1" type="ORF">GPM918_LOCUS8600</name>
    <name evidence="2" type="ORF">OVA965_LOCUS23659</name>
    <name evidence="3" type="ORF">SRO942_LOCUS8600</name>
    <name evidence="4" type="ORF">TMI583_LOCUS24379</name>
</gene>
<evidence type="ECO:0000313" key="5">
    <source>
        <dbReference type="Proteomes" id="UP000663829"/>
    </source>
</evidence>
<dbReference type="EMBL" id="CAJNOK010013901">
    <property type="protein sequence ID" value="CAF1194170.1"/>
    <property type="molecule type" value="Genomic_DNA"/>
</dbReference>
<dbReference type="PANTHER" id="PTHR35020:SF2">
    <property type="entry name" value="N-ACETYLGLUCOSAMINE-INDUCED PROTEIN 1"/>
    <property type="match status" value="1"/>
</dbReference>
<dbReference type="Proteomes" id="UP000682733">
    <property type="component" value="Unassembled WGS sequence"/>
</dbReference>
<dbReference type="Pfam" id="PF12239">
    <property type="entry name" value="DUF3605"/>
    <property type="match status" value="1"/>
</dbReference>
<reference evidence="1" key="1">
    <citation type="submission" date="2021-02" db="EMBL/GenBank/DDBJ databases">
        <authorList>
            <person name="Nowell W R."/>
        </authorList>
    </citation>
    <scope>NUCLEOTIDE SEQUENCE</scope>
</reference>
<dbReference type="GO" id="GO:0005737">
    <property type="term" value="C:cytoplasm"/>
    <property type="evidence" value="ECO:0007669"/>
    <property type="project" value="TreeGrafter"/>
</dbReference>
<dbReference type="PANTHER" id="PTHR35020">
    <property type="entry name" value="N-ACETYLGLUCOSAMINE-INDUCED PROTEIN 1"/>
    <property type="match status" value="1"/>
</dbReference>
<comment type="caution">
    <text evidence="1">The sequence shown here is derived from an EMBL/GenBank/DDBJ whole genome shotgun (WGS) entry which is preliminary data.</text>
</comment>
<dbReference type="InterPro" id="IPR022036">
    <property type="entry name" value="DUF3605"/>
</dbReference>
<dbReference type="Proteomes" id="UP000681722">
    <property type="component" value="Unassembled WGS sequence"/>
</dbReference>
<dbReference type="EMBL" id="CAJOBA010035431">
    <property type="protein sequence ID" value="CAF4004436.1"/>
    <property type="molecule type" value="Genomic_DNA"/>
</dbReference>
<evidence type="ECO:0000313" key="3">
    <source>
        <dbReference type="EMBL" id="CAF3682938.1"/>
    </source>
</evidence>
<evidence type="ECO:0000313" key="2">
    <source>
        <dbReference type="EMBL" id="CAF1194170.1"/>
    </source>
</evidence>
<accession>A0A813ZLX9</accession>
<evidence type="ECO:0000313" key="1">
    <source>
        <dbReference type="EMBL" id="CAF0900335.1"/>
    </source>
</evidence>
<dbReference type="AlphaFoldDB" id="A0A813ZLX9"/>
<name>A0A813ZLX9_9BILA</name>
<dbReference type="EMBL" id="CAJOBC010001515">
    <property type="protein sequence ID" value="CAF3682938.1"/>
    <property type="molecule type" value="Genomic_DNA"/>
</dbReference>
<protein>
    <submittedName>
        <fullName evidence="1">Uncharacterized protein</fullName>
    </submittedName>
</protein>
<sequence length="184" mass="21658">MASALASEEQLPFSWDKICELIESGELGRLIRYPDDSIRYSTWCDNIITLYGSTEKYFLEQRLGWHLPIEPLSPILLKNSDDYQILLNDFPYAFDKNITHFVLWTKVPFGQDKNGYLDESTTKSIQEFINKKFVTHFGQENVRWFKNYNSASSIPTISHFHILIYDRNRQYSSLKDDILEKINT</sequence>